<evidence type="ECO:0000313" key="2">
    <source>
        <dbReference type="EMBL" id="AVP95810.1"/>
    </source>
</evidence>
<feature type="domain" description="DUF3592" evidence="1">
    <location>
        <begin position="72"/>
        <end position="127"/>
    </location>
</feature>
<dbReference type="EMBL" id="CP027860">
    <property type="protein sequence ID" value="AVP95810.1"/>
    <property type="molecule type" value="Genomic_DNA"/>
</dbReference>
<organism evidence="2 3">
    <name type="scientific">Ahniella affigens</name>
    <dbReference type="NCBI Taxonomy" id="2021234"/>
    <lineage>
        <taxon>Bacteria</taxon>
        <taxon>Pseudomonadati</taxon>
        <taxon>Pseudomonadota</taxon>
        <taxon>Gammaproteobacteria</taxon>
        <taxon>Lysobacterales</taxon>
        <taxon>Rhodanobacteraceae</taxon>
        <taxon>Ahniella</taxon>
    </lineage>
</organism>
<dbReference type="RefSeq" id="WP_106889739.1">
    <property type="nucleotide sequence ID" value="NZ_CP027860.1"/>
</dbReference>
<sequence>MASRISAVSWLGLGVMALFACALLLGGIQGLWFAFQHQQASATVLRYEASQRTLTERKLLHARSGGATDYVDTRNVPVLNPVVRFDVDGRSIEITNHGTSMNQPYAIGSTVQVHYLRGNPEGAVLADNDWGAGGGVIQLLTGALVASMLYGVYRLLQGQPPAFLRHWRTLPNLPQPPQT</sequence>
<dbReference type="InterPro" id="IPR021994">
    <property type="entry name" value="DUF3592"/>
</dbReference>
<evidence type="ECO:0000259" key="1">
    <source>
        <dbReference type="Pfam" id="PF12158"/>
    </source>
</evidence>
<dbReference type="Pfam" id="PF12158">
    <property type="entry name" value="DUF3592"/>
    <property type="match status" value="1"/>
</dbReference>
<dbReference type="AlphaFoldDB" id="A0A2P1PLU0"/>
<proteinExistence type="predicted"/>
<gene>
    <name evidence="2" type="ORF">C7S18_00720</name>
</gene>
<name>A0A2P1PLU0_9GAMM</name>
<reference evidence="2 3" key="2">
    <citation type="submission" date="2018-03" db="EMBL/GenBank/DDBJ databases">
        <authorList>
            <person name="Keele B.F."/>
        </authorList>
    </citation>
    <scope>NUCLEOTIDE SEQUENCE [LARGE SCALE GENOMIC DNA]</scope>
    <source>
        <strain evidence="2 3">D13</strain>
    </source>
</reference>
<dbReference type="PROSITE" id="PS51257">
    <property type="entry name" value="PROKAR_LIPOPROTEIN"/>
    <property type="match status" value="1"/>
</dbReference>
<protein>
    <recommendedName>
        <fullName evidence="1">DUF3592 domain-containing protein</fullName>
    </recommendedName>
</protein>
<dbReference type="KEGG" id="xba:C7S18_00720"/>
<reference evidence="2 3" key="1">
    <citation type="submission" date="2018-03" db="EMBL/GenBank/DDBJ databases">
        <title>Ahniella affigens gen. nov., sp. nov., a gammaproteobacterium isolated from sandy soil near a stream.</title>
        <authorList>
            <person name="Ko Y."/>
            <person name="Kim J.-H."/>
        </authorList>
    </citation>
    <scope>NUCLEOTIDE SEQUENCE [LARGE SCALE GENOMIC DNA]</scope>
    <source>
        <strain evidence="2 3">D13</strain>
    </source>
</reference>
<dbReference type="Proteomes" id="UP000241074">
    <property type="component" value="Chromosome"/>
</dbReference>
<accession>A0A2P1PLU0</accession>
<keyword evidence="3" id="KW-1185">Reference proteome</keyword>
<evidence type="ECO:0000313" key="3">
    <source>
        <dbReference type="Proteomes" id="UP000241074"/>
    </source>
</evidence>